<dbReference type="GO" id="GO:0008270">
    <property type="term" value="F:zinc ion binding"/>
    <property type="evidence" value="ECO:0007669"/>
    <property type="project" value="UniProtKB-KW"/>
</dbReference>
<dbReference type="GO" id="GO:0061630">
    <property type="term" value="F:ubiquitin protein ligase activity"/>
    <property type="evidence" value="ECO:0007669"/>
    <property type="project" value="TreeGrafter"/>
</dbReference>
<gene>
    <name evidence="7" type="primary">LOC120112568</name>
</gene>
<name>A0A8B9AW88_PHODC</name>
<dbReference type="OrthoDB" id="21204at2759"/>
<evidence type="ECO:0000259" key="5">
    <source>
        <dbReference type="PROSITE" id="PS50089"/>
    </source>
</evidence>
<protein>
    <submittedName>
        <fullName evidence="7">E3 ubiquitin-protein ligase RING1-like</fullName>
    </submittedName>
</protein>
<dbReference type="InterPro" id="IPR001841">
    <property type="entry name" value="Znf_RING"/>
</dbReference>
<sequence>MYVSDWLKGRGLEASTRFVAPVSIHLHVYEFCDGGLSLARPSESTNFSAYLRNLVDPRYLNNMVPEILSNTRYNDLDTQRFWQEKLNDESTKVNRNRTTLNVYIFGVSLDALLIGVEELEINVEIRIHEAFIKALEVVKYNDVGTKFQENGCSICLEEFEFEMEVTRMPCKHVFHGGCLTRWLERGYLCPLCRYEMPI</sequence>
<reference evidence="6" key="1">
    <citation type="journal article" date="2019" name="Nat. Commun.">
        <title>Genome-wide association mapping of date palm fruit traits.</title>
        <authorList>
            <person name="Hazzouri K.M."/>
            <person name="Gros-Balthazard M."/>
            <person name="Flowers J.M."/>
            <person name="Copetti D."/>
            <person name="Lemansour A."/>
            <person name="Lebrun M."/>
            <person name="Masmoudi K."/>
            <person name="Ferrand S."/>
            <person name="Dhar M.I."/>
            <person name="Fresquez Z.A."/>
            <person name="Rosas U."/>
            <person name="Zhang J."/>
            <person name="Talag J."/>
            <person name="Lee S."/>
            <person name="Kudrna D."/>
            <person name="Powell R.F."/>
            <person name="Leitch I.J."/>
            <person name="Krueger R.R."/>
            <person name="Wing R.A."/>
            <person name="Amiri K.M.A."/>
            <person name="Purugganan M.D."/>
        </authorList>
    </citation>
    <scope>NUCLEOTIDE SEQUENCE [LARGE SCALE GENOMIC DNA]</scope>
    <source>
        <strain evidence="6">cv. Khalas</strain>
    </source>
</reference>
<dbReference type="Proteomes" id="UP000228380">
    <property type="component" value="Chromosome 11"/>
</dbReference>
<organism evidence="6 7">
    <name type="scientific">Phoenix dactylifera</name>
    <name type="common">Date palm</name>
    <dbReference type="NCBI Taxonomy" id="42345"/>
    <lineage>
        <taxon>Eukaryota</taxon>
        <taxon>Viridiplantae</taxon>
        <taxon>Streptophyta</taxon>
        <taxon>Embryophyta</taxon>
        <taxon>Tracheophyta</taxon>
        <taxon>Spermatophyta</taxon>
        <taxon>Magnoliopsida</taxon>
        <taxon>Liliopsida</taxon>
        <taxon>Arecaceae</taxon>
        <taxon>Coryphoideae</taxon>
        <taxon>Phoeniceae</taxon>
        <taxon>Phoenix</taxon>
    </lineage>
</organism>
<dbReference type="GO" id="GO:0005737">
    <property type="term" value="C:cytoplasm"/>
    <property type="evidence" value="ECO:0007669"/>
    <property type="project" value="TreeGrafter"/>
</dbReference>
<keyword evidence="6" id="KW-1185">Reference proteome</keyword>
<dbReference type="InterPro" id="IPR013083">
    <property type="entry name" value="Znf_RING/FYVE/PHD"/>
</dbReference>
<dbReference type="SMART" id="SM00184">
    <property type="entry name" value="RING"/>
    <property type="match status" value="1"/>
</dbReference>
<reference evidence="7" key="2">
    <citation type="submission" date="2025-08" db="UniProtKB">
        <authorList>
            <consortium name="RefSeq"/>
        </authorList>
    </citation>
    <scope>IDENTIFICATION</scope>
    <source>
        <tissue evidence="7">Young leaves</tissue>
    </source>
</reference>
<evidence type="ECO:0000313" key="7">
    <source>
        <dbReference type="RefSeq" id="XP_038988078.1"/>
    </source>
</evidence>
<dbReference type="SUPFAM" id="SSF57850">
    <property type="entry name" value="RING/U-box"/>
    <property type="match status" value="1"/>
</dbReference>
<evidence type="ECO:0000256" key="2">
    <source>
        <dbReference type="ARBA" id="ARBA00022771"/>
    </source>
</evidence>
<dbReference type="KEGG" id="pda:120112568"/>
<evidence type="ECO:0000256" key="3">
    <source>
        <dbReference type="ARBA" id="ARBA00022833"/>
    </source>
</evidence>
<dbReference type="PANTHER" id="PTHR15710">
    <property type="entry name" value="E3 UBIQUITIN-PROTEIN LIGASE PRAJA"/>
    <property type="match status" value="1"/>
</dbReference>
<dbReference type="PROSITE" id="PS50089">
    <property type="entry name" value="ZF_RING_2"/>
    <property type="match status" value="1"/>
</dbReference>
<dbReference type="PANTHER" id="PTHR15710:SF196">
    <property type="entry name" value="F6A14.12 PROTEIN-RELATED"/>
    <property type="match status" value="1"/>
</dbReference>
<keyword evidence="1" id="KW-0479">Metal-binding</keyword>
<dbReference type="Gene3D" id="3.30.40.10">
    <property type="entry name" value="Zinc/RING finger domain, C3HC4 (zinc finger)"/>
    <property type="match status" value="1"/>
</dbReference>
<proteinExistence type="predicted"/>
<evidence type="ECO:0000256" key="1">
    <source>
        <dbReference type="ARBA" id="ARBA00022723"/>
    </source>
</evidence>
<dbReference type="RefSeq" id="XP_038988078.1">
    <property type="nucleotide sequence ID" value="XM_039132150.1"/>
</dbReference>
<dbReference type="AlphaFoldDB" id="A0A8B9AW88"/>
<feature type="domain" description="RING-type" evidence="5">
    <location>
        <begin position="152"/>
        <end position="193"/>
    </location>
</feature>
<dbReference type="GO" id="GO:0016567">
    <property type="term" value="P:protein ubiquitination"/>
    <property type="evidence" value="ECO:0007669"/>
    <property type="project" value="TreeGrafter"/>
</dbReference>
<keyword evidence="2 4" id="KW-0863">Zinc-finger</keyword>
<keyword evidence="3" id="KW-0862">Zinc</keyword>
<dbReference type="GeneID" id="120112568"/>
<evidence type="ECO:0000313" key="6">
    <source>
        <dbReference type="Proteomes" id="UP000228380"/>
    </source>
</evidence>
<accession>A0A8B9AW88</accession>
<evidence type="ECO:0000256" key="4">
    <source>
        <dbReference type="PROSITE-ProRule" id="PRU00175"/>
    </source>
</evidence>
<dbReference type="Pfam" id="PF13639">
    <property type="entry name" value="zf-RING_2"/>
    <property type="match status" value="1"/>
</dbReference>